<protein>
    <recommendedName>
        <fullName evidence="2">Ribosomal silencing factor RsfS</fullName>
    </recommendedName>
</protein>
<evidence type="ECO:0000256" key="1">
    <source>
        <dbReference type="ARBA" id="ARBA00010574"/>
    </source>
</evidence>
<sequence length="116" mass="13443">MNFLESREKVLRVAQIISEKKGENIVIIDVSKVLGITDFVLICTGSTPLQRRAIKRTIEEEMEKLGFTPRGVEGREGTGWTLLDYYDFIVHIFSPRAREFYGLEELYQNLPKITEF</sequence>
<evidence type="ECO:0000256" key="2">
    <source>
        <dbReference type="HAMAP-Rule" id="MF_01477"/>
    </source>
</evidence>
<dbReference type="AlphaFoldDB" id="A0A7C3SRM0"/>
<comment type="caution">
    <text evidence="3">The sequence shown here is derived from an EMBL/GenBank/DDBJ whole genome shotgun (WGS) entry which is preliminary data.</text>
</comment>
<dbReference type="NCBIfam" id="TIGR00090">
    <property type="entry name" value="rsfS_iojap_ybeB"/>
    <property type="match status" value="1"/>
</dbReference>
<proteinExistence type="inferred from homology"/>
<dbReference type="GO" id="GO:0090071">
    <property type="term" value="P:negative regulation of ribosome biogenesis"/>
    <property type="evidence" value="ECO:0007669"/>
    <property type="project" value="UniProtKB-UniRule"/>
</dbReference>
<keyword evidence="2" id="KW-0810">Translation regulation</keyword>
<gene>
    <name evidence="2 3" type="primary">rsfS</name>
    <name evidence="3" type="ORF">ENV35_05205</name>
</gene>
<keyword evidence="2" id="KW-0963">Cytoplasm</keyword>
<dbReference type="InterPro" id="IPR004394">
    <property type="entry name" value="Iojap/RsfS/C7orf30"/>
</dbReference>
<dbReference type="InterPro" id="IPR043519">
    <property type="entry name" value="NT_sf"/>
</dbReference>
<keyword evidence="2" id="KW-0678">Repressor</keyword>
<reference evidence="3" key="1">
    <citation type="journal article" date="2020" name="mSystems">
        <title>Genome- and Community-Level Interaction Insights into Carbon Utilization and Element Cycling Functions of Hydrothermarchaeota in Hydrothermal Sediment.</title>
        <authorList>
            <person name="Zhou Z."/>
            <person name="Liu Y."/>
            <person name="Xu W."/>
            <person name="Pan J."/>
            <person name="Luo Z.H."/>
            <person name="Li M."/>
        </authorList>
    </citation>
    <scope>NUCLEOTIDE SEQUENCE [LARGE SCALE GENOMIC DNA]</scope>
    <source>
        <strain evidence="3">SpSt-751</strain>
    </source>
</reference>
<evidence type="ECO:0000313" key="3">
    <source>
        <dbReference type="EMBL" id="HGB31255.1"/>
    </source>
</evidence>
<dbReference type="EMBL" id="DTGA01000123">
    <property type="protein sequence ID" value="HGB31255.1"/>
    <property type="molecule type" value="Genomic_DNA"/>
</dbReference>
<dbReference type="PANTHER" id="PTHR21043:SF0">
    <property type="entry name" value="MITOCHONDRIAL ASSEMBLY OF RIBOSOMAL LARGE SUBUNIT PROTEIN 1"/>
    <property type="match status" value="1"/>
</dbReference>
<comment type="subcellular location">
    <subcellularLocation>
        <location evidence="2">Cytoplasm</location>
    </subcellularLocation>
</comment>
<comment type="function">
    <text evidence="2">Functions as a ribosomal silencing factor. Interacts with ribosomal protein uL14 (rplN), blocking formation of intersubunit bridge B8. Prevents association of the 30S and 50S ribosomal subunits and the formation of functional ribosomes, thus repressing translation.</text>
</comment>
<dbReference type="GO" id="GO:0043023">
    <property type="term" value="F:ribosomal large subunit binding"/>
    <property type="evidence" value="ECO:0007669"/>
    <property type="project" value="TreeGrafter"/>
</dbReference>
<dbReference type="GO" id="GO:0042256">
    <property type="term" value="P:cytosolic ribosome assembly"/>
    <property type="evidence" value="ECO:0007669"/>
    <property type="project" value="UniProtKB-UniRule"/>
</dbReference>
<dbReference type="GO" id="GO:0005737">
    <property type="term" value="C:cytoplasm"/>
    <property type="evidence" value="ECO:0007669"/>
    <property type="project" value="UniProtKB-SubCell"/>
</dbReference>
<dbReference type="PANTHER" id="PTHR21043">
    <property type="entry name" value="IOJAP SUPERFAMILY ORTHOLOG"/>
    <property type="match status" value="1"/>
</dbReference>
<dbReference type="HAMAP" id="MF_01477">
    <property type="entry name" value="Iojap_RsfS"/>
    <property type="match status" value="1"/>
</dbReference>
<organism evidence="3">
    <name type="scientific">Dictyoglomus turgidum</name>
    <dbReference type="NCBI Taxonomy" id="513050"/>
    <lineage>
        <taxon>Bacteria</taxon>
        <taxon>Pseudomonadati</taxon>
        <taxon>Dictyoglomota</taxon>
        <taxon>Dictyoglomia</taxon>
        <taxon>Dictyoglomales</taxon>
        <taxon>Dictyoglomaceae</taxon>
        <taxon>Dictyoglomus</taxon>
    </lineage>
</organism>
<dbReference type="GO" id="GO:0017148">
    <property type="term" value="P:negative regulation of translation"/>
    <property type="evidence" value="ECO:0007669"/>
    <property type="project" value="UniProtKB-UniRule"/>
</dbReference>
<name>A0A7C3SRM0_9BACT</name>
<dbReference type="Gene3D" id="3.30.460.10">
    <property type="entry name" value="Beta Polymerase, domain 2"/>
    <property type="match status" value="1"/>
</dbReference>
<dbReference type="SUPFAM" id="SSF81301">
    <property type="entry name" value="Nucleotidyltransferase"/>
    <property type="match status" value="1"/>
</dbReference>
<comment type="subunit">
    <text evidence="2">Interacts with ribosomal protein uL14 (rplN).</text>
</comment>
<comment type="similarity">
    <text evidence="1 2">Belongs to the Iojap/RsfS family.</text>
</comment>
<dbReference type="Pfam" id="PF02410">
    <property type="entry name" value="RsfS"/>
    <property type="match status" value="1"/>
</dbReference>
<accession>A0A7C3SRM0</accession>